<protein>
    <recommendedName>
        <fullName evidence="4">Homing endonuclease LAGLIDADG domain-containing protein</fullName>
    </recommendedName>
</protein>
<evidence type="ECO:0000313" key="3">
    <source>
        <dbReference type="Proteomes" id="UP001209540"/>
    </source>
</evidence>
<proteinExistence type="predicted"/>
<accession>A0AAD5JPZ2</accession>
<dbReference type="AlphaFoldDB" id="A0AAD5JPZ2"/>
<keyword evidence="3" id="KW-1185">Reference proteome</keyword>
<keyword evidence="1" id="KW-0732">Signal</keyword>
<name>A0AAD5JPZ2_9FUNG</name>
<organism evidence="2 3">
    <name type="scientific">Phascolomyces articulosus</name>
    <dbReference type="NCBI Taxonomy" id="60185"/>
    <lineage>
        <taxon>Eukaryota</taxon>
        <taxon>Fungi</taxon>
        <taxon>Fungi incertae sedis</taxon>
        <taxon>Mucoromycota</taxon>
        <taxon>Mucoromycotina</taxon>
        <taxon>Mucoromycetes</taxon>
        <taxon>Mucorales</taxon>
        <taxon>Lichtheimiaceae</taxon>
        <taxon>Phascolomyces</taxon>
    </lineage>
</organism>
<dbReference type="Proteomes" id="UP001209540">
    <property type="component" value="Unassembled WGS sequence"/>
</dbReference>
<feature type="signal peptide" evidence="1">
    <location>
        <begin position="1"/>
        <end position="16"/>
    </location>
</feature>
<reference evidence="2" key="1">
    <citation type="journal article" date="2022" name="IScience">
        <title>Evolution of zygomycete secretomes and the origins of terrestrial fungal ecologies.</title>
        <authorList>
            <person name="Chang Y."/>
            <person name="Wang Y."/>
            <person name="Mondo S."/>
            <person name="Ahrendt S."/>
            <person name="Andreopoulos W."/>
            <person name="Barry K."/>
            <person name="Beard J."/>
            <person name="Benny G.L."/>
            <person name="Blankenship S."/>
            <person name="Bonito G."/>
            <person name="Cuomo C."/>
            <person name="Desiro A."/>
            <person name="Gervers K.A."/>
            <person name="Hundley H."/>
            <person name="Kuo A."/>
            <person name="LaButti K."/>
            <person name="Lang B.F."/>
            <person name="Lipzen A."/>
            <person name="O'Donnell K."/>
            <person name="Pangilinan J."/>
            <person name="Reynolds N."/>
            <person name="Sandor L."/>
            <person name="Smith M.E."/>
            <person name="Tsang A."/>
            <person name="Grigoriev I.V."/>
            <person name="Stajich J.E."/>
            <person name="Spatafora J.W."/>
        </authorList>
    </citation>
    <scope>NUCLEOTIDE SEQUENCE</scope>
    <source>
        <strain evidence="2">RSA 2281</strain>
    </source>
</reference>
<evidence type="ECO:0000313" key="2">
    <source>
        <dbReference type="EMBL" id="KAI9249214.1"/>
    </source>
</evidence>
<sequence length="143" mass="16608">MLFLLNVALMHKILFAWFFFCDHYALGPGSQDIVGRYKQAFISWKDLQELDNKGYYLALINHCNISTIRNGKTENNKLQHWQMLYISHIKKKSLLSSSINVAYGFLTQQKKKIYQLSSTGDWSNVASRLPREMNVRPTKFVGS</sequence>
<gene>
    <name evidence="2" type="ORF">BDA99DRAFT_542300</name>
</gene>
<comment type="caution">
    <text evidence="2">The sequence shown here is derived from an EMBL/GenBank/DDBJ whole genome shotgun (WGS) entry which is preliminary data.</text>
</comment>
<evidence type="ECO:0008006" key="4">
    <source>
        <dbReference type="Google" id="ProtNLM"/>
    </source>
</evidence>
<dbReference type="EMBL" id="JAIXMP010000036">
    <property type="protein sequence ID" value="KAI9249214.1"/>
    <property type="molecule type" value="Genomic_DNA"/>
</dbReference>
<feature type="chain" id="PRO_5042261077" description="Homing endonuclease LAGLIDADG domain-containing protein" evidence="1">
    <location>
        <begin position="17"/>
        <end position="143"/>
    </location>
</feature>
<evidence type="ECO:0000256" key="1">
    <source>
        <dbReference type="SAM" id="SignalP"/>
    </source>
</evidence>
<reference evidence="2" key="2">
    <citation type="submission" date="2023-02" db="EMBL/GenBank/DDBJ databases">
        <authorList>
            <consortium name="DOE Joint Genome Institute"/>
            <person name="Mondo S.J."/>
            <person name="Chang Y."/>
            <person name="Wang Y."/>
            <person name="Ahrendt S."/>
            <person name="Andreopoulos W."/>
            <person name="Barry K."/>
            <person name="Beard J."/>
            <person name="Benny G.L."/>
            <person name="Blankenship S."/>
            <person name="Bonito G."/>
            <person name="Cuomo C."/>
            <person name="Desiro A."/>
            <person name="Gervers K.A."/>
            <person name="Hundley H."/>
            <person name="Kuo A."/>
            <person name="LaButti K."/>
            <person name="Lang B.F."/>
            <person name="Lipzen A."/>
            <person name="O'Donnell K."/>
            <person name="Pangilinan J."/>
            <person name="Reynolds N."/>
            <person name="Sandor L."/>
            <person name="Smith M.W."/>
            <person name="Tsang A."/>
            <person name="Grigoriev I.V."/>
            <person name="Stajich J.E."/>
            <person name="Spatafora J.W."/>
        </authorList>
    </citation>
    <scope>NUCLEOTIDE SEQUENCE</scope>
    <source>
        <strain evidence="2">RSA 2281</strain>
    </source>
</reference>